<keyword evidence="2" id="KW-1185">Reference proteome</keyword>
<protein>
    <submittedName>
        <fullName evidence="1">Uncharacterized protein</fullName>
    </submittedName>
</protein>
<evidence type="ECO:0000313" key="2">
    <source>
        <dbReference type="Proteomes" id="UP001148838"/>
    </source>
</evidence>
<comment type="caution">
    <text evidence="1">The sequence shown here is derived from an EMBL/GenBank/DDBJ whole genome shotgun (WGS) entry which is preliminary data.</text>
</comment>
<dbReference type="Proteomes" id="UP001148838">
    <property type="component" value="Unassembled WGS sequence"/>
</dbReference>
<sequence length="91" mass="10790">MKMIVMLNTMAYEVPPESVSKRRKMESQKIEAKEQSRSAMWLVNERHSEITRSLLEVTAFLCFGLGFKLHLKFHHTTWCPYQWLTEQKSAE</sequence>
<accession>A0ABQ8SQ90</accession>
<dbReference type="EMBL" id="JAJSOF020000023">
    <property type="protein sequence ID" value="KAJ4435979.1"/>
    <property type="molecule type" value="Genomic_DNA"/>
</dbReference>
<reference evidence="1 2" key="1">
    <citation type="journal article" date="2022" name="Allergy">
        <title>Genome assembly and annotation of Periplaneta americana reveal a comprehensive cockroach allergen profile.</title>
        <authorList>
            <person name="Wang L."/>
            <person name="Xiong Q."/>
            <person name="Saelim N."/>
            <person name="Wang L."/>
            <person name="Nong W."/>
            <person name="Wan A.T."/>
            <person name="Shi M."/>
            <person name="Liu X."/>
            <person name="Cao Q."/>
            <person name="Hui J.H.L."/>
            <person name="Sookrung N."/>
            <person name="Leung T.F."/>
            <person name="Tungtrongchitr A."/>
            <person name="Tsui S.K.W."/>
        </authorList>
    </citation>
    <scope>NUCLEOTIDE SEQUENCE [LARGE SCALE GENOMIC DNA]</scope>
    <source>
        <strain evidence="1">PWHHKU_190912</strain>
    </source>
</reference>
<proteinExistence type="predicted"/>
<gene>
    <name evidence="1" type="ORF">ANN_18603</name>
</gene>
<organism evidence="1 2">
    <name type="scientific">Periplaneta americana</name>
    <name type="common">American cockroach</name>
    <name type="synonym">Blatta americana</name>
    <dbReference type="NCBI Taxonomy" id="6978"/>
    <lineage>
        <taxon>Eukaryota</taxon>
        <taxon>Metazoa</taxon>
        <taxon>Ecdysozoa</taxon>
        <taxon>Arthropoda</taxon>
        <taxon>Hexapoda</taxon>
        <taxon>Insecta</taxon>
        <taxon>Pterygota</taxon>
        <taxon>Neoptera</taxon>
        <taxon>Polyneoptera</taxon>
        <taxon>Dictyoptera</taxon>
        <taxon>Blattodea</taxon>
        <taxon>Blattoidea</taxon>
        <taxon>Blattidae</taxon>
        <taxon>Blattinae</taxon>
        <taxon>Periplaneta</taxon>
    </lineage>
</organism>
<name>A0ABQ8SQ90_PERAM</name>
<evidence type="ECO:0000313" key="1">
    <source>
        <dbReference type="EMBL" id="KAJ4435979.1"/>
    </source>
</evidence>